<dbReference type="HOGENOM" id="CLU_212763_0_0_3"/>
<gene>
    <name evidence="1" type="ordered locus">P9303_11771</name>
</gene>
<proteinExistence type="predicted"/>
<dbReference type="Proteomes" id="UP000002274">
    <property type="component" value="Chromosome"/>
</dbReference>
<evidence type="ECO:0000313" key="2">
    <source>
        <dbReference type="Proteomes" id="UP000002274"/>
    </source>
</evidence>
<protein>
    <submittedName>
        <fullName evidence="1">Uncharacterized protein</fullName>
    </submittedName>
</protein>
<dbReference type="AlphaFoldDB" id="A2C8W6"/>
<dbReference type="EMBL" id="CP000554">
    <property type="protein sequence ID" value="ABM77926.1"/>
    <property type="molecule type" value="Genomic_DNA"/>
</dbReference>
<sequence>MTETKKPSPMKDFTDKLFDLCREYQQEIPPHKIAEVLRDYAERLD</sequence>
<dbReference type="RefSeq" id="WP_011825825.1">
    <property type="nucleotide sequence ID" value="NC_008820.1"/>
</dbReference>
<dbReference type="KEGG" id="pmf:P9303_11771"/>
<reference evidence="1 2" key="1">
    <citation type="journal article" date="2007" name="PLoS Genet.">
        <title>Patterns and implications of gene gain and loss in the evolution of Prochlorococcus.</title>
        <authorList>
            <person name="Kettler G.C."/>
            <person name="Martiny A.C."/>
            <person name="Huang K."/>
            <person name="Zucker J."/>
            <person name="Coleman M.L."/>
            <person name="Rodrigue S."/>
            <person name="Chen F."/>
            <person name="Lapidus A."/>
            <person name="Ferriera S."/>
            <person name="Johnson J."/>
            <person name="Steglich C."/>
            <person name="Church G.M."/>
            <person name="Richardson P."/>
            <person name="Chisholm S.W."/>
        </authorList>
    </citation>
    <scope>NUCLEOTIDE SEQUENCE [LARGE SCALE GENOMIC DNA]</scope>
    <source>
        <strain evidence="1 2">MIT 9303</strain>
    </source>
</reference>
<accession>A2C8W6</accession>
<name>A2C8W6_PROM3</name>
<organism evidence="1 2">
    <name type="scientific">Prochlorococcus marinus (strain MIT 9303)</name>
    <dbReference type="NCBI Taxonomy" id="59922"/>
    <lineage>
        <taxon>Bacteria</taxon>
        <taxon>Bacillati</taxon>
        <taxon>Cyanobacteriota</taxon>
        <taxon>Cyanophyceae</taxon>
        <taxon>Synechococcales</taxon>
        <taxon>Prochlorococcaceae</taxon>
        <taxon>Prochlorococcus</taxon>
    </lineage>
</organism>
<evidence type="ECO:0000313" key="1">
    <source>
        <dbReference type="EMBL" id="ABM77926.1"/>
    </source>
</evidence>